<dbReference type="PROSITE" id="PS51257">
    <property type="entry name" value="PROKAR_LIPOPROTEIN"/>
    <property type="match status" value="1"/>
</dbReference>
<dbReference type="SUPFAM" id="SSF49503">
    <property type="entry name" value="Cupredoxins"/>
    <property type="match status" value="1"/>
</dbReference>
<comment type="caution">
    <text evidence="2">The sequence shown here is derived from an EMBL/GenBank/DDBJ whole genome shotgun (WGS) entry which is preliminary data.</text>
</comment>
<protein>
    <submittedName>
        <fullName evidence="2">Cytochrome C oxidase subunit II</fullName>
    </submittedName>
</protein>
<accession>A0A2W1LJK0</accession>
<dbReference type="Proteomes" id="UP000249522">
    <property type="component" value="Unassembled WGS sequence"/>
</dbReference>
<feature type="signal peptide" evidence="1">
    <location>
        <begin position="1"/>
        <end position="22"/>
    </location>
</feature>
<evidence type="ECO:0000313" key="3">
    <source>
        <dbReference type="Proteomes" id="UP000249522"/>
    </source>
</evidence>
<gene>
    <name evidence="2" type="ORF">DNH61_14420</name>
</gene>
<evidence type="ECO:0000256" key="1">
    <source>
        <dbReference type="SAM" id="SignalP"/>
    </source>
</evidence>
<organism evidence="2 3">
    <name type="scientific">Paenibacillus sambharensis</name>
    <dbReference type="NCBI Taxonomy" id="1803190"/>
    <lineage>
        <taxon>Bacteria</taxon>
        <taxon>Bacillati</taxon>
        <taxon>Bacillota</taxon>
        <taxon>Bacilli</taxon>
        <taxon>Bacillales</taxon>
        <taxon>Paenibacillaceae</taxon>
        <taxon>Paenibacillus</taxon>
    </lineage>
</organism>
<dbReference type="Gene3D" id="2.60.40.420">
    <property type="entry name" value="Cupredoxins - blue copper proteins"/>
    <property type="match status" value="1"/>
</dbReference>
<dbReference type="InterPro" id="IPR008972">
    <property type="entry name" value="Cupredoxin"/>
</dbReference>
<evidence type="ECO:0000313" key="2">
    <source>
        <dbReference type="EMBL" id="PZD95085.1"/>
    </source>
</evidence>
<dbReference type="EMBL" id="QKRB01000045">
    <property type="protein sequence ID" value="PZD95085.1"/>
    <property type="molecule type" value="Genomic_DNA"/>
</dbReference>
<dbReference type="AlphaFoldDB" id="A0A2W1LJK0"/>
<dbReference type="RefSeq" id="WP_111147386.1">
    <property type="nucleotide sequence ID" value="NZ_QKRB01000045.1"/>
</dbReference>
<feature type="chain" id="PRO_5039565998" evidence="1">
    <location>
        <begin position="23"/>
        <end position="128"/>
    </location>
</feature>
<keyword evidence="3" id="KW-1185">Reference proteome</keyword>
<name>A0A2W1LJK0_9BACL</name>
<keyword evidence="1" id="KW-0732">Signal</keyword>
<proteinExistence type="predicted"/>
<dbReference type="OrthoDB" id="279535at2"/>
<reference evidence="2 3" key="1">
    <citation type="submission" date="2018-06" db="EMBL/GenBank/DDBJ databases">
        <title>Paenibacillus imtechensis sp. nov.</title>
        <authorList>
            <person name="Pinnaka A.K."/>
            <person name="Singh H."/>
            <person name="Kaur M."/>
        </authorList>
    </citation>
    <scope>NUCLEOTIDE SEQUENCE [LARGE SCALE GENOMIC DNA]</scope>
    <source>
        <strain evidence="2 3">SMB1</strain>
    </source>
</reference>
<sequence>MAKKLSVIAAAAVLALTLAACGGGSSGGSTHTSGGITETTEAGATELVIKASNFEFDQEEYVVKQGEPVTIVLENVQGVHGVNIGGEIKLVDGKPKTVTFDKPGEYQIACSIPCGVGHVKMVSKLIVQ</sequence>